<accession>X1SCA1</accession>
<organism evidence="1">
    <name type="scientific">marine sediment metagenome</name>
    <dbReference type="NCBI Taxonomy" id="412755"/>
    <lineage>
        <taxon>unclassified sequences</taxon>
        <taxon>metagenomes</taxon>
        <taxon>ecological metagenomes</taxon>
    </lineage>
</organism>
<dbReference type="AlphaFoldDB" id="X1SCA1"/>
<name>X1SCA1_9ZZZZ</name>
<dbReference type="EMBL" id="BARW01014523">
    <property type="protein sequence ID" value="GAI76751.1"/>
    <property type="molecule type" value="Genomic_DNA"/>
</dbReference>
<sequence>MRAFIAVELGKDIQSALLNSINILKKKDGKVRWAKPPGIHLTLKFLGKI</sequence>
<reference evidence="1" key="1">
    <citation type="journal article" date="2014" name="Front. Microbiol.">
        <title>High frequency of phylogenetically diverse reductive dehalogenase-homologous genes in deep subseafloor sedimentary metagenomes.</title>
        <authorList>
            <person name="Kawai M."/>
            <person name="Futagami T."/>
            <person name="Toyoda A."/>
            <person name="Takaki Y."/>
            <person name="Nishi S."/>
            <person name="Hori S."/>
            <person name="Arai W."/>
            <person name="Tsubouchi T."/>
            <person name="Morono Y."/>
            <person name="Uchiyama I."/>
            <person name="Ito T."/>
            <person name="Fujiyama A."/>
            <person name="Inagaki F."/>
            <person name="Takami H."/>
        </authorList>
    </citation>
    <scope>NUCLEOTIDE SEQUENCE</scope>
    <source>
        <strain evidence="1">Expedition CK06-06</strain>
    </source>
</reference>
<protein>
    <recommendedName>
        <fullName evidence="2">Phosphoesterase HXTX domain-containing protein</fullName>
    </recommendedName>
</protein>
<feature type="non-terminal residue" evidence="1">
    <location>
        <position position="49"/>
    </location>
</feature>
<dbReference type="InterPro" id="IPR009097">
    <property type="entry name" value="Cyclic_Pdiesterase"/>
</dbReference>
<comment type="caution">
    <text evidence="1">The sequence shown here is derived from an EMBL/GenBank/DDBJ whole genome shotgun (WGS) entry which is preliminary data.</text>
</comment>
<evidence type="ECO:0008006" key="2">
    <source>
        <dbReference type="Google" id="ProtNLM"/>
    </source>
</evidence>
<dbReference type="SUPFAM" id="SSF55144">
    <property type="entry name" value="LigT-like"/>
    <property type="match status" value="1"/>
</dbReference>
<proteinExistence type="predicted"/>
<evidence type="ECO:0000313" key="1">
    <source>
        <dbReference type="EMBL" id="GAI76751.1"/>
    </source>
</evidence>
<gene>
    <name evidence="1" type="ORF">S12H4_25718</name>
</gene>
<dbReference type="Gene3D" id="3.90.1140.10">
    <property type="entry name" value="Cyclic phosphodiesterase"/>
    <property type="match status" value="1"/>
</dbReference>